<comment type="caution">
    <text evidence="2">The sequence shown here is derived from an EMBL/GenBank/DDBJ whole genome shotgun (WGS) entry which is preliminary data.</text>
</comment>
<dbReference type="EMBL" id="LKEU01000018">
    <property type="protein sequence ID" value="OFV71634.1"/>
    <property type="molecule type" value="Genomic_DNA"/>
</dbReference>
<keyword evidence="1" id="KW-1133">Transmembrane helix</keyword>
<feature type="transmembrane region" description="Helical" evidence="1">
    <location>
        <begin position="47"/>
        <end position="66"/>
    </location>
</feature>
<gene>
    <name evidence="2" type="ORF">ACWI_09390</name>
</gene>
<proteinExistence type="predicted"/>
<dbReference type="AlphaFoldDB" id="A0A1F2PLA3"/>
<keyword evidence="1" id="KW-0472">Membrane</keyword>
<evidence type="ECO:0000313" key="2">
    <source>
        <dbReference type="EMBL" id="OFV71634.1"/>
    </source>
</evidence>
<name>A0A1F2PLA3_9FIRM</name>
<protein>
    <submittedName>
        <fullName evidence="2">Uncharacterized protein</fullName>
    </submittedName>
</protein>
<reference evidence="2 3" key="1">
    <citation type="submission" date="2015-09" db="EMBL/GenBank/DDBJ databases">
        <title>Genome sequence of Acetobacterium wieringae DSM 1911.</title>
        <authorList>
            <person name="Poehlein A."/>
            <person name="Bengelsdorf F.R."/>
            <person name="Schiel-Bengelsdorf B."/>
            <person name="Duerre P."/>
            <person name="Daniel R."/>
        </authorList>
    </citation>
    <scope>NUCLEOTIDE SEQUENCE [LARGE SCALE GENOMIC DNA]</scope>
    <source>
        <strain evidence="2 3">DSM 1911</strain>
    </source>
</reference>
<evidence type="ECO:0000313" key="3">
    <source>
        <dbReference type="Proteomes" id="UP000176244"/>
    </source>
</evidence>
<organism evidence="2 3">
    <name type="scientific">Acetobacterium wieringae</name>
    <dbReference type="NCBI Taxonomy" id="52694"/>
    <lineage>
        <taxon>Bacteria</taxon>
        <taxon>Bacillati</taxon>
        <taxon>Bacillota</taxon>
        <taxon>Clostridia</taxon>
        <taxon>Eubacteriales</taxon>
        <taxon>Eubacteriaceae</taxon>
        <taxon>Acetobacterium</taxon>
    </lineage>
</organism>
<dbReference type="Proteomes" id="UP000176244">
    <property type="component" value="Unassembled WGS sequence"/>
</dbReference>
<sequence>MTEAITYYCQLIDQLNALAGERTGQPEWGRFTNFNFTRDRVDVVCELLANLVVGLISFAIFFLPSINRDNRVQEFKYGEDFVNKGRSNILSIDPEGFKMVGIDD</sequence>
<keyword evidence="1" id="KW-0812">Transmembrane</keyword>
<accession>A0A1F2PLA3</accession>
<evidence type="ECO:0000256" key="1">
    <source>
        <dbReference type="SAM" id="Phobius"/>
    </source>
</evidence>